<dbReference type="Proteomes" id="UP000226031">
    <property type="component" value="Unassembled WGS sequence"/>
</dbReference>
<organism evidence="2 3">
    <name type="scientific">[Emmonsia] crescens</name>
    <dbReference type="NCBI Taxonomy" id="73230"/>
    <lineage>
        <taxon>Eukaryota</taxon>
        <taxon>Fungi</taxon>
        <taxon>Dikarya</taxon>
        <taxon>Ascomycota</taxon>
        <taxon>Pezizomycotina</taxon>
        <taxon>Eurotiomycetes</taxon>
        <taxon>Eurotiomycetidae</taxon>
        <taxon>Onygenales</taxon>
        <taxon>Ajellomycetaceae</taxon>
        <taxon>Emergomyces</taxon>
    </lineage>
</organism>
<dbReference type="STRING" id="73230.A0A2B7ZWH5"/>
<keyword evidence="2" id="KW-0723">Serine/threonine-protein kinase</keyword>
<keyword evidence="3" id="KW-1185">Reference proteome</keyword>
<dbReference type="SUPFAM" id="SSF56112">
    <property type="entry name" value="Protein kinase-like (PK-like)"/>
    <property type="match status" value="2"/>
</dbReference>
<keyword evidence="2" id="KW-0418">Kinase</keyword>
<feature type="domain" description="Serine-threonine/tyrosine-protein kinase catalytic" evidence="1">
    <location>
        <begin position="85"/>
        <end position="190"/>
    </location>
</feature>
<dbReference type="InterPro" id="IPR001245">
    <property type="entry name" value="Ser-Thr/Tyr_kinase_cat_dom"/>
</dbReference>
<dbReference type="InterPro" id="IPR011009">
    <property type="entry name" value="Kinase-like_dom_sf"/>
</dbReference>
<dbReference type="EMBL" id="PDND01000001">
    <property type="protein sequence ID" value="PGH37127.1"/>
    <property type="molecule type" value="Genomic_DNA"/>
</dbReference>
<dbReference type="AlphaFoldDB" id="A0A2B7ZWH5"/>
<proteinExistence type="predicted"/>
<protein>
    <submittedName>
        <fullName evidence="2">Serine/threonine protein kinase</fullName>
    </submittedName>
</protein>
<comment type="caution">
    <text evidence="2">The sequence shown here is derived from an EMBL/GenBank/DDBJ whole genome shotgun (WGS) entry which is preliminary data.</text>
</comment>
<name>A0A2B7ZWH5_9EURO</name>
<evidence type="ECO:0000313" key="3">
    <source>
        <dbReference type="Proteomes" id="UP000226031"/>
    </source>
</evidence>
<evidence type="ECO:0000313" key="2">
    <source>
        <dbReference type="EMBL" id="PGH37127.1"/>
    </source>
</evidence>
<evidence type="ECO:0000259" key="1">
    <source>
        <dbReference type="Pfam" id="PF07714"/>
    </source>
</evidence>
<dbReference type="Pfam" id="PF07714">
    <property type="entry name" value="PK_Tyr_Ser-Thr"/>
    <property type="match status" value="1"/>
</dbReference>
<dbReference type="GO" id="GO:0004674">
    <property type="term" value="F:protein serine/threonine kinase activity"/>
    <property type="evidence" value="ECO:0007669"/>
    <property type="project" value="UniProtKB-KW"/>
</dbReference>
<gene>
    <name evidence="2" type="ORF">GX50_00111</name>
</gene>
<dbReference type="VEuPathDB" id="FungiDB:EMCG_09007"/>
<accession>A0A2B7ZWH5</accession>
<reference evidence="2 3" key="1">
    <citation type="submission" date="2017-10" db="EMBL/GenBank/DDBJ databases">
        <title>Comparative genomics in systemic dimorphic fungi from Ajellomycetaceae.</title>
        <authorList>
            <person name="Munoz J.F."/>
            <person name="Mcewen J.G."/>
            <person name="Clay O.K."/>
            <person name="Cuomo C.A."/>
        </authorList>
    </citation>
    <scope>NUCLEOTIDE SEQUENCE [LARGE SCALE GENOMIC DNA]</scope>
    <source>
        <strain evidence="2 3">UAMH4076</strain>
    </source>
</reference>
<sequence>MHKIQAAAESHWRTWALQHGILTNLTLIVMVSNCVQKLSDEDPILGISRSGVVVLRDERALKFLYRVTGCSEDDKETLEYESYVSQESIEQEKEVYRRLEQCDRIVSCLDMSGPGIQMTLMGNGNLHEYLQKHRPARSVQLSWFCQMARTLIQIHTRRVLVGDIAPRNFLLSTDLSIAFSDFNESTILSLDTEMRTADDHAGERCGFGLFKDLPCPATAVIPRRDSLPNLQDVWLGAIMEKCWTTGTFEDECDLLTAFDMEILKHSLDAEKKLYSYLDPMRQINWIREAASAIAHAPSKHVVIVNIASRKFLVDGRGSLNLFSLSDALNISRKANIDHEDSVSIKYDVACYGSLVYHIVTGKRL</sequence>
<dbReference type="VEuPathDB" id="FungiDB:EMCG_09006"/>
<dbReference type="Gene3D" id="1.10.510.10">
    <property type="entry name" value="Transferase(Phosphotransferase) domain 1"/>
    <property type="match status" value="1"/>
</dbReference>
<keyword evidence="2" id="KW-0808">Transferase</keyword>
<dbReference type="VEuPathDB" id="FungiDB:EMCG_06405"/>